<dbReference type="InterPro" id="IPR000014">
    <property type="entry name" value="PAS"/>
</dbReference>
<feature type="domain" description="CHASE" evidence="9">
    <location>
        <begin position="105"/>
        <end position="189"/>
    </location>
</feature>
<dbReference type="PROSITE" id="PS50112">
    <property type="entry name" value="PAS"/>
    <property type="match status" value="1"/>
</dbReference>
<dbReference type="InterPro" id="IPR013767">
    <property type="entry name" value="PAS_fold"/>
</dbReference>
<evidence type="ECO:0000313" key="10">
    <source>
        <dbReference type="EMBL" id="SKC45605.1"/>
    </source>
</evidence>
<keyword evidence="3" id="KW-0597">Phosphoprotein</keyword>
<proteinExistence type="predicted"/>
<keyword evidence="11" id="KW-1185">Reference proteome</keyword>
<keyword evidence="6" id="KW-0812">Transmembrane</keyword>
<comment type="catalytic activity">
    <reaction evidence="1">
        <text>ATP + protein L-histidine = ADP + protein N-phospho-L-histidine.</text>
        <dbReference type="EC" id="2.7.13.3"/>
    </reaction>
</comment>
<dbReference type="OrthoDB" id="890870at2"/>
<reference evidence="10 11" key="1">
    <citation type="submission" date="2017-02" db="EMBL/GenBank/DDBJ databases">
        <authorList>
            <person name="Peterson S.W."/>
        </authorList>
    </citation>
    <scope>NUCLEOTIDE SEQUENCE [LARGE SCALE GENOMIC DNA]</scope>
    <source>
        <strain evidence="10 11">DSM 25262</strain>
    </source>
</reference>
<dbReference type="EMBL" id="FUZU01000001">
    <property type="protein sequence ID" value="SKC45605.1"/>
    <property type="molecule type" value="Genomic_DNA"/>
</dbReference>
<accession>A0A1T5J2A9</accession>
<dbReference type="Pfam" id="PF00512">
    <property type="entry name" value="HisKA"/>
    <property type="match status" value="1"/>
</dbReference>
<dbReference type="PANTHER" id="PTHR43304:SF1">
    <property type="entry name" value="PAC DOMAIN-CONTAINING PROTEIN"/>
    <property type="match status" value="1"/>
</dbReference>
<dbReference type="PRINTS" id="PR00344">
    <property type="entry name" value="BCTRLSENSOR"/>
</dbReference>
<dbReference type="EC" id="2.7.13.3" evidence="2"/>
<gene>
    <name evidence="10" type="ORF">SAMN05660236_0681</name>
</gene>
<dbReference type="InterPro" id="IPR006189">
    <property type="entry name" value="CHASE_dom"/>
</dbReference>
<dbReference type="InterPro" id="IPR004358">
    <property type="entry name" value="Sig_transdc_His_kin-like_C"/>
</dbReference>
<evidence type="ECO:0000259" key="8">
    <source>
        <dbReference type="PROSITE" id="PS50112"/>
    </source>
</evidence>
<evidence type="ECO:0000259" key="7">
    <source>
        <dbReference type="PROSITE" id="PS50109"/>
    </source>
</evidence>
<dbReference type="InterPro" id="IPR052162">
    <property type="entry name" value="Sensor_kinase/Photoreceptor"/>
</dbReference>
<dbReference type="InterPro" id="IPR003661">
    <property type="entry name" value="HisK_dim/P_dom"/>
</dbReference>
<organism evidence="10 11">
    <name type="scientific">Ohtaekwangia koreensis</name>
    <dbReference type="NCBI Taxonomy" id="688867"/>
    <lineage>
        <taxon>Bacteria</taxon>
        <taxon>Pseudomonadati</taxon>
        <taxon>Bacteroidota</taxon>
        <taxon>Cytophagia</taxon>
        <taxon>Cytophagales</taxon>
        <taxon>Fulvivirgaceae</taxon>
        <taxon>Ohtaekwangia</taxon>
    </lineage>
</organism>
<dbReference type="Gene3D" id="1.10.287.130">
    <property type="match status" value="1"/>
</dbReference>
<keyword evidence="5" id="KW-0418">Kinase</keyword>
<dbReference type="InterPro" id="IPR035965">
    <property type="entry name" value="PAS-like_dom_sf"/>
</dbReference>
<dbReference type="SMART" id="SM00387">
    <property type="entry name" value="HATPase_c"/>
    <property type="match status" value="1"/>
</dbReference>
<keyword evidence="4" id="KW-0808">Transferase</keyword>
<evidence type="ECO:0000313" key="11">
    <source>
        <dbReference type="Proteomes" id="UP000190961"/>
    </source>
</evidence>
<dbReference type="SMART" id="SM01079">
    <property type="entry name" value="CHASE"/>
    <property type="match status" value="1"/>
</dbReference>
<dbReference type="SUPFAM" id="SSF47384">
    <property type="entry name" value="Homodimeric domain of signal transducing histidine kinase"/>
    <property type="match status" value="1"/>
</dbReference>
<dbReference type="SUPFAM" id="SSF55874">
    <property type="entry name" value="ATPase domain of HSP90 chaperone/DNA topoisomerase II/histidine kinase"/>
    <property type="match status" value="1"/>
</dbReference>
<evidence type="ECO:0000256" key="6">
    <source>
        <dbReference type="SAM" id="Phobius"/>
    </source>
</evidence>
<feature type="transmembrane region" description="Helical" evidence="6">
    <location>
        <begin position="12"/>
        <end position="32"/>
    </location>
</feature>
<dbReference type="NCBIfam" id="TIGR00229">
    <property type="entry name" value="sensory_box"/>
    <property type="match status" value="1"/>
</dbReference>
<dbReference type="AlphaFoldDB" id="A0A1T5J2A9"/>
<name>A0A1T5J2A9_9BACT</name>
<evidence type="ECO:0000259" key="9">
    <source>
        <dbReference type="PROSITE" id="PS50839"/>
    </source>
</evidence>
<dbReference type="InterPro" id="IPR036890">
    <property type="entry name" value="HATPase_C_sf"/>
</dbReference>
<evidence type="ECO:0000256" key="4">
    <source>
        <dbReference type="ARBA" id="ARBA00022679"/>
    </source>
</evidence>
<protein>
    <recommendedName>
        <fullName evidence="2">histidine kinase</fullName>
        <ecNumber evidence="2">2.7.13.3</ecNumber>
    </recommendedName>
</protein>
<feature type="domain" description="Histidine kinase" evidence="7">
    <location>
        <begin position="440"/>
        <end position="651"/>
    </location>
</feature>
<dbReference type="PROSITE" id="PS50839">
    <property type="entry name" value="CHASE"/>
    <property type="match status" value="1"/>
</dbReference>
<feature type="transmembrane region" description="Helical" evidence="6">
    <location>
        <begin position="247"/>
        <end position="272"/>
    </location>
</feature>
<keyword evidence="6" id="KW-1133">Transmembrane helix</keyword>
<dbReference type="CDD" id="cd00130">
    <property type="entry name" value="PAS"/>
    <property type="match status" value="1"/>
</dbReference>
<evidence type="ECO:0000256" key="3">
    <source>
        <dbReference type="ARBA" id="ARBA00022553"/>
    </source>
</evidence>
<dbReference type="RefSeq" id="WP_079685288.1">
    <property type="nucleotide sequence ID" value="NZ_FUZU01000001.1"/>
</dbReference>
<dbReference type="Proteomes" id="UP000190961">
    <property type="component" value="Unassembled WGS sequence"/>
</dbReference>
<dbReference type="SUPFAM" id="SSF55785">
    <property type="entry name" value="PYP-like sensor domain (PAS domain)"/>
    <property type="match status" value="1"/>
</dbReference>
<dbReference type="InterPro" id="IPR003594">
    <property type="entry name" value="HATPase_dom"/>
</dbReference>
<dbReference type="GO" id="GO:0006355">
    <property type="term" value="P:regulation of DNA-templated transcription"/>
    <property type="evidence" value="ECO:0007669"/>
    <property type="project" value="InterPro"/>
</dbReference>
<evidence type="ECO:0000256" key="5">
    <source>
        <dbReference type="ARBA" id="ARBA00022777"/>
    </source>
</evidence>
<dbReference type="Pfam" id="PF02518">
    <property type="entry name" value="HATPase_c"/>
    <property type="match status" value="1"/>
</dbReference>
<evidence type="ECO:0000256" key="1">
    <source>
        <dbReference type="ARBA" id="ARBA00000085"/>
    </source>
</evidence>
<dbReference type="GO" id="GO:0000155">
    <property type="term" value="F:phosphorelay sensor kinase activity"/>
    <property type="evidence" value="ECO:0007669"/>
    <property type="project" value="InterPro"/>
</dbReference>
<dbReference type="CDD" id="cd00082">
    <property type="entry name" value="HisKA"/>
    <property type="match status" value="1"/>
</dbReference>
<dbReference type="Gene3D" id="3.30.565.10">
    <property type="entry name" value="Histidine kinase-like ATPase, C-terminal domain"/>
    <property type="match status" value="1"/>
</dbReference>
<dbReference type="InterPro" id="IPR005467">
    <property type="entry name" value="His_kinase_dom"/>
</dbReference>
<dbReference type="Pfam" id="PF03924">
    <property type="entry name" value="CHASE"/>
    <property type="match status" value="1"/>
</dbReference>
<dbReference type="PANTHER" id="PTHR43304">
    <property type="entry name" value="PHYTOCHROME-LIKE PROTEIN CPH1"/>
    <property type="match status" value="1"/>
</dbReference>
<dbReference type="Gene3D" id="3.30.450.20">
    <property type="entry name" value="PAS domain"/>
    <property type="match status" value="1"/>
</dbReference>
<keyword evidence="6" id="KW-0472">Membrane</keyword>
<dbReference type="STRING" id="688867.SAMN05660236_0681"/>
<dbReference type="SMART" id="SM00091">
    <property type="entry name" value="PAS"/>
    <property type="match status" value="1"/>
</dbReference>
<sequence>MRTHELRKPVFIGIGMFLVLAILTQLLSYFWYQSARHEEMSRLLSRANGKKERLHVTLSNSLSCTQTLAFIIEEYGVPNNFDSLAEKLIKINPLVDAIELLRGGVITNVFPIDGNEAAIGYDILSDTIRHSGAVKAIRTHSFFFAGPVRLKQGGIAVIGRQPIFVDGKFWGFSAVLIRLSNFLNTTDISPSRDRDFLYQLARVHSTDGSEEFFIPANSKFDKEDFVTVEIPNTEWRLYVGLANRSEAVFHAMILSVFGFTLACIVGLFAWYIAAQPERLSRLADERTRQLTMEKNLSDAIINSLPGIFYLYDKDRKFLRWNRSFEIVSGYSGAEISRMHPLDFFQGDDKKLLKERIDSVFEKGKADVEAQFYTKRKEKITYYFNGNVAYFENDVYLIGMGIDITKRVNAERDIRNLNTRLQSTIDRLQMRNNDLQQFSYVVSHNLRDPIAKIMGLASIFNADPSENQMIVDRIADAAKNLDEVVKDISDIVSARNVEKKQEYISFDHELQLILQALEDDVKQSNVELIVDFNEAQGMVSVRSYIHSVLYNLVSNAFKYRRHDIPFKLHIYTRTYENGIYLAVADNGMGIDLVKNGEKIFGLYKRFTSSAIPGKGIGLCMVKNQVESLGGRVEVVSRLHEGSTFTVYLPVDNERSAID</sequence>
<dbReference type="InterPro" id="IPR036097">
    <property type="entry name" value="HisK_dim/P_sf"/>
</dbReference>
<dbReference type="Pfam" id="PF00989">
    <property type="entry name" value="PAS"/>
    <property type="match status" value="1"/>
</dbReference>
<dbReference type="SMART" id="SM00388">
    <property type="entry name" value="HisKA"/>
    <property type="match status" value="1"/>
</dbReference>
<dbReference type="PROSITE" id="PS50109">
    <property type="entry name" value="HIS_KIN"/>
    <property type="match status" value="1"/>
</dbReference>
<evidence type="ECO:0000256" key="2">
    <source>
        <dbReference type="ARBA" id="ARBA00012438"/>
    </source>
</evidence>
<feature type="domain" description="PAS" evidence="8">
    <location>
        <begin position="293"/>
        <end position="363"/>
    </location>
</feature>